<evidence type="ECO:0000256" key="5">
    <source>
        <dbReference type="RuleBase" id="RU003616"/>
    </source>
</evidence>
<keyword evidence="9" id="KW-1185">Reference proteome</keyword>
<dbReference type="PANTHER" id="PTHR43670">
    <property type="entry name" value="HEAT SHOCK PROTEIN 26"/>
    <property type="match status" value="1"/>
</dbReference>
<dbReference type="InterPro" id="IPR008978">
    <property type="entry name" value="HSP20-like_chaperone"/>
</dbReference>
<dbReference type="STRING" id="3988.B9R949"/>
<dbReference type="PANTHER" id="PTHR43670:SF130">
    <property type="entry name" value="INACTIVE PROTEIN RESTRICTED TEV MOVEMENT 2-LIKE"/>
    <property type="match status" value="1"/>
</dbReference>
<keyword evidence="2" id="KW-1003">Cell membrane</keyword>
<dbReference type="PROSITE" id="PS01031">
    <property type="entry name" value="SHSP"/>
    <property type="match status" value="1"/>
</dbReference>
<evidence type="ECO:0000313" key="9">
    <source>
        <dbReference type="Proteomes" id="UP000008311"/>
    </source>
</evidence>
<sequence length="221" mass="25024">MENVKGKRGGVGERSRSRDHVVEEFVPSAVWTEDSDCHFLLVDLPDFEKEEVKLQVDQSGQITVSGERLVNSNKYIYFEKAFKSPENSDINKTTQKFDGGILYVTLPKKPQVEKKEPNDEEGVAKDYDDMQEKEEKTCGDHERSGESNIDGEQIQKKEKSKKGSRIDGFDKEIVEKWEGECSLLEKATKILCKNKEVLLTAAIAFSLGMLVSRKLGSNQQE</sequence>
<dbReference type="Pfam" id="PF00011">
    <property type="entry name" value="HSP20"/>
    <property type="match status" value="1"/>
</dbReference>
<feature type="region of interest" description="Disordered" evidence="6">
    <location>
        <begin position="109"/>
        <end position="163"/>
    </location>
</feature>
<dbReference type="Proteomes" id="UP000008311">
    <property type="component" value="Unassembled WGS sequence"/>
</dbReference>
<comment type="subcellular location">
    <subcellularLocation>
        <location evidence="1">Cell membrane</location>
        <topology evidence="1">Single-pass membrane protein</topology>
    </subcellularLocation>
</comment>
<dbReference type="InterPro" id="IPR002068">
    <property type="entry name" value="A-crystallin/Hsp20_dom"/>
</dbReference>
<evidence type="ECO:0000256" key="6">
    <source>
        <dbReference type="SAM" id="MobiDB-lite"/>
    </source>
</evidence>
<gene>
    <name evidence="8" type="ORF">RCOM_1513730</name>
</gene>
<dbReference type="SUPFAM" id="SSF49764">
    <property type="entry name" value="HSP20-like chaperones"/>
    <property type="match status" value="1"/>
</dbReference>
<keyword evidence="2" id="KW-0472">Membrane</keyword>
<dbReference type="OMA" id="EDDHNQH"/>
<feature type="compositionally biased region" description="Basic and acidic residues" evidence="6">
    <location>
        <begin position="110"/>
        <end position="145"/>
    </location>
</feature>
<feature type="domain" description="SHSP" evidence="7">
    <location>
        <begin position="20"/>
        <end position="124"/>
    </location>
</feature>
<comment type="similarity">
    <text evidence="4 5">Belongs to the small heat shock protein (HSP20) family.</text>
</comment>
<feature type="compositionally biased region" description="Basic and acidic residues" evidence="6">
    <location>
        <begin position="10"/>
        <end position="20"/>
    </location>
</feature>
<keyword evidence="3" id="KW-0611">Plant defense</keyword>
<dbReference type="GO" id="GO:0006952">
    <property type="term" value="P:defense response"/>
    <property type="evidence" value="ECO:0007669"/>
    <property type="project" value="UniProtKB-KW"/>
</dbReference>
<reference evidence="9" key="1">
    <citation type="journal article" date="2010" name="Nat. Biotechnol.">
        <title>Draft genome sequence of the oilseed species Ricinus communis.</title>
        <authorList>
            <person name="Chan A.P."/>
            <person name="Crabtree J."/>
            <person name="Zhao Q."/>
            <person name="Lorenzi H."/>
            <person name="Orvis J."/>
            <person name="Puiu D."/>
            <person name="Melake-Berhan A."/>
            <person name="Jones K.M."/>
            <person name="Redman J."/>
            <person name="Chen G."/>
            <person name="Cahoon E.B."/>
            <person name="Gedil M."/>
            <person name="Stanke M."/>
            <person name="Haas B.J."/>
            <person name="Wortman J.R."/>
            <person name="Fraser-Liggett C.M."/>
            <person name="Ravel J."/>
            <person name="Rabinowicz P.D."/>
        </authorList>
    </citation>
    <scope>NUCLEOTIDE SEQUENCE [LARGE SCALE GENOMIC DNA]</scope>
    <source>
        <strain evidence="9">cv. Hale</strain>
    </source>
</reference>
<dbReference type="InParanoid" id="B9R949"/>
<evidence type="ECO:0000256" key="1">
    <source>
        <dbReference type="ARBA" id="ARBA00004162"/>
    </source>
</evidence>
<dbReference type="AlphaFoldDB" id="B9R949"/>
<accession>B9R949</accession>
<dbReference type="OrthoDB" id="1431247at2759"/>
<dbReference type="CDD" id="cd06464">
    <property type="entry name" value="ACD_sHsps-like"/>
    <property type="match status" value="1"/>
</dbReference>
<dbReference type="Gene3D" id="2.60.40.790">
    <property type="match status" value="1"/>
</dbReference>
<proteinExistence type="inferred from homology"/>
<protein>
    <recommendedName>
        <fullName evidence="7">SHSP domain-containing protein</fullName>
    </recommendedName>
</protein>
<dbReference type="GO" id="GO:0005886">
    <property type="term" value="C:plasma membrane"/>
    <property type="evidence" value="ECO:0007669"/>
    <property type="project" value="UniProtKB-SubCell"/>
</dbReference>
<dbReference type="KEGG" id="rcu:8277366"/>
<evidence type="ECO:0000256" key="4">
    <source>
        <dbReference type="PROSITE-ProRule" id="PRU00285"/>
    </source>
</evidence>
<feature type="region of interest" description="Disordered" evidence="6">
    <location>
        <begin position="1"/>
        <end position="20"/>
    </location>
</feature>
<dbReference type="eggNOG" id="KOG0710">
    <property type="taxonomic scope" value="Eukaryota"/>
</dbReference>
<dbReference type="GO" id="GO:0034605">
    <property type="term" value="P:cellular response to heat"/>
    <property type="evidence" value="ECO:0000318"/>
    <property type="project" value="GO_Central"/>
</dbReference>
<evidence type="ECO:0000256" key="3">
    <source>
        <dbReference type="ARBA" id="ARBA00022821"/>
    </source>
</evidence>
<organism evidence="8 9">
    <name type="scientific">Ricinus communis</name>
    <name type="common">Castor bean</name>
    <dbReference type="NCBI Taxonomy" id="3988"/>
    <lineage>
        <taxon>Eukaryota</taxon>
        <taxon>Viridiplantae</taxon>
        <taxon>Streptophyta</taxon>
        <taxon>Embryophyta</taxon>
        <taxon>Tracheophyta</taxon>
        <taxon>Spermatophyta</taxon>
        <taxon>Magnoliopsida</taxon>
        <taxon>eudicotyledons</taxon>
        <taxon>Gunneridae</taxon>
        <taxon>Pentapetalae</taxon>
        <taxon>rosids</taxon>
        <taxon>fabids</taxon>
        <taxon>Malpighiales</taxon>
        <taxon>Euphorbiaceae</taxon>
        <taxon>Acalyphoideae</taxon>
        <taxon>Acalypheae</taxon>
        <taxon>Ricinus</taxon>
    </lineage>
</organism>
<name>B9R949_RICCO</name>
<evidence type="ECO:0000259" key="7">
    <source>
        <dbReference type="PROSITE" id="PS01031"/>
    </source>
</evidence>
<evidence type="ECO:0000256" key="2">
    <source>
        <dbReference type="ARBA" id="ARBA00022475"/>
    </source>
</evidence>
<dbReference type="EMBL" id="EQ973773">
    <property type="protein sequence ID" value="EEF52126.1"/>
    <property type="molecule type" value="Genomic_DNA"/>
</dbReference>
<evidence type="ECO:0000313" key="8">
    <source>
        <dbReference type="EMBL" id="EEF52126.1"/>
    </source>
</evidence>